<reference evidence="2" key="3">
    <citation type="journal article" date="2010" name="Genome Res.">
        <title>Population genomic sequencing of Coccidioides fungi reveals recent hybridization and transposon control.</title>
        <authorList>
            <person name="Neafsey D.E."/>
            <person name="Barker B.M."/>
            <person name="Sharpton T.J."/>
            <person name="Stajich J.E."/>
            <person name="Park D.J."/>
            <person name="Whiston E."/>
            <person name="Hung C.-Y."/>
            <person name="McMahan C."/>
            <person name="White J."/>
            <person name="Sykes S."/>
            <person name="Heiman D."/>
            <person name="Young S."/>
            <person name="Zeng Q."/>
            <person name="Abouelleil A."/>
            <person name="Aftuck L."/>
            <person name="Bessette D."/>
            <person name="Brown A."/>
            <person name="FitzGerald M."/>
            <person name="Lui A."/>
            <person name="Macdonald J.P."/>
            <person name="Priest M."/>
            <person name="Orbach M.J."/>
            <person name="Galgiani J.N."/>
            <person name="Kirkland T.N."/>
            <person name="Cole G.T."/>
            <person name="Birren B.W."/>
            <person name="Henn M.R."/>
            <person name="Taylor J.W."/>
            <person name="Rounsley S.D."/>
        </authorList>
    </citation>
    <scope>NUCLEOTIDE SEQUENCE [LARGE SCALE GENOMIC DNA]</scope>
    <source>
        <strain evidence="2">RMSCC 3488</strain>
    </source>
</reference>
<gene>
    <name evidence="1" type="ORF">CPAG_02597</name>
</gene>
<dbReference type="AlphaFoldDB" id="A0A0J6I4F8"/>
<protein>
    <submittedName>
        <fullName evidence="1">Uncharacterized protein</fullName>
    </submittedName>
</protein>
<accession>A0A0J6I4F8</accession>
<dbReference type="Proteomes" id="UP000054567">
    <property type="component" value="Unassembled WGS sequence"/>
</dbReference>
<proteinExistence type="predicted"/>
<reference evidence="1 2" key="1">
    <citation type="submission" date="2007-06" db="EMBL/GenBank/DDBJ databases">
        <title>The Genome Sequence of Coccidioides posadasii RMSCC_3488.</title>
        <authorList>
            <consortium name="Coccidioides Genome Resources Consortium"/>
            <consortium name="The Broad Institute Genome Sequencing Platform"/>
            <person name="Henn M.R."/>
            <person name="Sykes S."/>
            <person name="Young S."/>
            <person name="Jaffe D."/>
            <person name="Berlin A."/>
            <person name="Alvarez P."/>
            <person name="Butler J."/>
            <person name="Gnerre S."/>
            <person name="Grabherr M."/>
            <person name="Mauceli E."/>
            <person name="Brockman W."/>
            <person name="Kodira C."/>
            <person name="Alvarado L."/>
            <person name="Zeng Q."/>
            <person name="Crawford M."/>
            <person name="Antoine C."/>
            <person name="Devon K."/>
            <person name="Galgiani J."/>
            <person name="Orsborn K."/>
            <person name="Lewis M.L."/>
            <person name="Nusbaum C."/>
            <person name="Galagan J."/>
            <person name="Birren B."/>
        </authorList>
    </citation>
    <scope>NUCLEOTIDE SEQUENCE [LARGE SCALE GENOMIC DNA]</scope>
    <source>
        <strain evidence="1 2">RMSCC 3488</strain>
    </source>
</reference>
<dbReference type="EMBL" id="DS268109">
    <property type="protein sequence ID" value="KMM66257.1"/>
    <property type="molecule type" value="Genomic_DNA"/>
</dbReference>
<sequence length="105" mass="12096">MAERRMLRPQPSAFWRIWMRLPEQKKNKSLMATLTHRLENETAVIESSAISTSLLSAFRKHPQTSRSKAGSGSRETLSHRLFPTFLAGFPRFPSDPFRTISHRSL</sequence>
<reference evidence="2" key="2">
    <citation type="journal article" date="2009" name="Genome Res.">
        <title>Comparative genomic analyses of the human fungal pathogens Coccidioides and their relatives.</title>
        <authorList>
            <person name="Sharpton T.J."/>
            <person name="Stajich J.E."/>
            <person name="Rounsley S.D."/>
            <person name="Gardner M.J."/>
            <person name="Wortman J.R."/>
            <person name="Jordar V.S."/>
            <person name="Maiti R."/>
            <person name="Kodira C.D."/>
            <person name="Neafsey D.E."/>
            <person name="Zeng Q."/>
            <person name="Hung C.-Y."/>
            <person name="McMahan C."/>
            <person name="Muszewska A."/>
            <person name="Grynberg M."/>
            <person name="Mandel M.A."/>
            <person name="Kellner E.M."/>
            <person name="Barker B.M."/>
            <person name="Galgiani J.N."/>
            <person name="Orbach M.J."/>
            <person name="Kirkland T.N."/>
            <person name="Cole G.T."/>
            <person name="Henn M.R."/>
            <person name="Birren B.W."/>
            <person name="Taylor J.W."/>
        </authorList>
    </citation>
    <scope>NUCLEOTIDE SEQUENCE [LARGE SCALE GENOMIC DNA]</scope>
    <source>
        <strain evidence="2">RMSCC 3488</strain>
    </source>
</reference>
<name>A0A0J6I4F8_COCPO</name>
<evidence type="ECO:0000313" key="2">
    <source>
        <dbReference type="Proteomes" id="UP000054567"/>
    </source>
</evidence>
<organism evidence="1 2">
    <name type="scientific">Coccidioides posadasii RMSCC 3488</name>
    <dbReference type="NCBI Taxonomy" id="454284"/>
    <lineage>
        <taxon>Eukaryota</taxon>
        <taxon>Fungi</taxon>
        <taxon>Dikarya</taxon>
        <taxon>Ascomycota</taxon>
        <taxon>Pezizomycotina</taxon>
        <taxon>Eurotiomycetes</taxon>
        <taxon>Eurotiomycetidae</taxon>
        <taxon>Onygenales</taxon>
        <taxon>Onygenaceae</taxon>
        <taxon>Coccidioides</taxon>
    </lineage>
</organism>
<evidence type="ECO:0000313" key="1">
    <source>
        <dbReference type="EMBL" id="KMM66257.1"/>
    </source>
</evidence>
<dbReference type="VEuPathDB" id="FungiDB:CPAG_02597"/>